<organism evidence="1 2">
    <name type="scientific">Onchocerca volvulus</name>
    <dbReference type="NCBI Taxonomy" id="6282"/>
    <lineage>
        <taxon>Eukaryota</taxon>
        <taxon>Metazoa</taxon>
        <taxon>Ecdysozoa</taxon>
        <taxon>Nematoda</taxon>
        <taxon>Chromadorea</taxon>
        <taxon>Rhabditida</taxon>
        <taxon>Spirurina</taxon>
        <taxon>Spiruromorpha</taxon>
        <taxon>Filarioidea</taxon>
        <taxon>Onchocercidae</taxon>
        <taxon>Onchocerca</taxon>
    </lineage>
</organism>
<reference evidence="1" key="2">
    <citation type="submission" date="2022-06" db="UniProtKB">
        <authorList>
            <consortium name="EnsemblMetazoa"/>
        </authorList>
    </citation>
    <scope>IDENTIFICATION</scope>
</reference>
<reference evidence="2" key="1">
    <citation type="submission" date="2013-10" db="EMBL/GenBank/DDBJ databases">
        <title>Genome sequencing of Onchocerca volvulus.</title>
        <authorList>
            <person name="Cotton J."/>
            <person name="Tsai J."/>
            <person name="Stanley E."/>
            <person name="Tracey A."/>
            <person name="Holroyd N."/>
            <person name="Lustigman S."/>
            <person name="Berriman M."/>
        </authorList>
    </citation>
    <scope>NUCLEOTIDE SEQUENCE</scope>
</reference>
<proteinExistence type="predicted"/>
<evidence type="ECO:0000313" key="2">
    <source>
        <dbReference type="Proteomes" id="UP000024404"/>
    </source>
</evidence>
<dbReference type="Proteomes" id="UP000024404">
    <property type="component" value="Unassembled WGS sequence"/>
</dbReference>
<accession>A0A8R1XWM7</accession>
<dbReference type="AlphaFoldDB" id="A0A8R1XWM7"/>
<evidence type="ECO:0000313" key="1">
    <source>
        <dbReference type="EnsemblMetazoa" id="OVOC5170.1"/>
    </source>
</evidence>
<keyword evidence="2" id="KW-1185">Reference proteome</keyword>
<name>A0A8R1XWM7_ONCVO</name>
<protein>
    <submittedName>
        <fullName evidence="1">Uncharacterized protein</fullName>
    </submittedName>
</protein>
<sequence length="77" mass="8964">MLVMIPANINSKQRLKSSGALQRVTRFTYYFSVDNCLSNKKSKAKWNFKKSKKWTKFPCSHLDNKCFFQDLPGINGK</sequence>
<dbReference type="EMBL" id="CMVM020000149">
    <property type="status" value="NOT_ANNOTATED_CDS"/>
    <property type="molecule type" value="Genomic_DNA"/>
</dbReference>
<dbReference type="EnsemblMetazoa" id="OVOC5170.1">
    <property type="protein sequence ID" value="OVOC5170.1"/>
    <property type="gene ID" value="WBGene00241979"/>
</dbReference>